<dbReference type="InterPro" id="IPR052155">
    <property type="entry name" value="Biofilm_reg_signaling"/>
</dbReference>
<gene>
    <name evidence="12" type="ORF">ABS648_13485</name>
</gene>
<dbReference type="InterPro" id="IPR029787">
    <property type="entry name" value="Nucleotide_cyclase"/>
</dbReference>
<feature type="modified residue" description="4-aspartylphosphate" evidence="6">
    <location>
        <position position="56"/>
    </location>
</feature>
<evidence type="ECO:0000259" key="11">
    <source>
        <dbReference type="PROSITE" id="PS50887"/>
    </source>
</evidence>
<dbReference type="InterPro" id="IPR043128">
    <property type="entry name" value="Rev_trsase/Diguanyl_cyclase"/>
</dbReference>
<evidence type="ECO:0000256" key="5">
    <source>
        <dbReference type="ARBA" id="ARBA00051114"/>
    </source>
</evidence>
<dbReference type="GO" id="GO:0006355">
    <property type="term" value="P:regulation of DNA-templated transcription"/>
    <property type="evidence" value="ECO:0007669"/>
    <property type="project" value="InterPro"/>
</dbReference>
<comment type="subcellular location">
    <subcellularLocation>
        <location evidence="2">Cell inner membrane</location>
    </subcellularLocation>
</comment>
<dbReference type="InterPro" id="IPR035965">
    <property type="entry name" value="PAS-like_dom_sf"/>
</dbReference>
<dbReference type="FunFam" id="3.30.70.270:FF:000001">
    <property type="entry name" value="Diguanylate cyclase domain protein"/>
    <property type="match status" value="1"/>
</dbReference>
<dbReference type="FunFam" id="3.20.20.450:FF:000001">
    <property type="entry name" value="Cyclic di-GMP phosphodiesterase yahA"/>
    <property type="match status" value="1"/>
</dbReference>
<dbReference type="NCBIfam" id="TIGR00254">
    <property type="entry name" value="GGDEF"/>
    <property type="match status" value="1"/>
</dbReference>
<dbReference type="CDD" id="cd01948">
    <property type="entry name" value="EAL"/>
    <property type="match status" value="1"/>
</dbReference>
<dbReference type="NCBIfam" id="TIGR00229">
    <property type="entry name" value="sensory_box"/>
    <property type="match status" value="1"/>
</dbReference>
<dbReference type="EC" id="3.1.4.52" evidence="3"/>
<dbReference type="SUPFAM" id="SSF55073">
    <property type="entry name" value="Nucleotide cyclase"/>
    <property type="match status" value="1"/>
</dbReference>
<dbReference type="InterPro" id="IPR035919">
    <property type="entry name" value="EAL_sf"/>
</dbReference>
<dbReference type="SMART" id="SM00267">
    <property type="entry name" value="GGDEF"/>
    <property type="match status" value="1"/>
</dbReference>
<comment type="cofactor">
    <cofactor evidence="1">
        <name>Mg(2+)</name>
        <dbReference type="ChEBI" id="CHEBI:18420"/>
    </cofactor>
</comment>
<dbReference type="SUPFAM" id="SSF141868">
    <property type="entry name" value="EAL domain-like"/>
    <property type="match status" value="1"/>
</dbReference>
<dbReference type="GO" id="GO:0071732">
    <property type="term" value="P:cellular response to nitric oxide"/>
    <property type="evidence" value="ECO:0007669"/>
    <property type="project" value="UniProtKB-ARBA"/>
</dbReference>
<dbReference type="CDD" id="cd00156">
    <property type="entry name" value="REC"/>
    <property type="match status" value="1"/>
</dbReference>
<dbReference type="CDD" id="cd01949">
    <property type="entry name" value="GGDEF"/>
    <property type="match status" value="1"/>
</dbReference>
<proteinExistence type="predicted"/>
<evidence type="ECO:0000259" key="9">
    <source>
        <dbReference type="PROSITE" id="PS50113"/>
    </source>
</evidence>
<dbReference type="PROSITE" id="PS50110">
    <property type="entry name" value="RESPONSE_REGULATORY"/>
    <property type="match status" value="1"/>
</dbReference>
<dbReference type="InterPro" id="IPR000700">
    <property type="entry name" value="PAS-assoc_C"/>
</dbReference>
<dbReference type="InterPro" id="IPR000160">
    <property type="entry name" value="GGDEF_dom"/>
</dbReference>
<dbReference type="SMART" id="SM00448">
    <property type="entry name" value="REC"/>
    <property type="match status" value="1"/>
</dbReference>
<dbReference type="PANTHER" id="PTHR44757:SF2">
    <property type="entry name" value="BIOFILM ARCHITECTURE MAINTENANCE PROTEIN MBAA"/>
    <property type="match status" value="1"/>
</dbReference>
<dbReference type="Pfam" id="PF00563">
    <property type="entry name" value="EAL"/>
    <property type="match status" value="1"/>
</dbReference>
<dbReference type="SUPFAM" id="SSF52172">
    <property type="entry name" value="CheY-like"/>
    <property type="match status" value="1"/>
</dbReference>
<dbReference type="InterPro" id="IPR001633">
    <property type="entry name" value="EAL_dom"/>
</dbReference>
<evidence type="ECO:0000256" key="6">
    <source>
        <dbReference type="PROSITE-ProRule" id="PRU00169"/>
    </source>
</evidence>
<dbReference type="Pfam" id="PF00989">
    <property type="entry name" value="PAS"/>
    <property type="match status" value="1"/>
</dbReference>
<evidence type="ECO:0000256" key="1">
    <source>
        <dbReference type="ARBA" id="ARBA00001946"/>
    </source>
</evidence>
<evidence type="ECO:0000259" key="8">
    <source>
        <dbReference type="PROSITE" id="PS50112"/>
    </source>
</evidence>
<keyword evidence="4" id="KW-0973">c-di-GMP</keyword>
<dbReference type="EMBL" id="CP158373">
    <property type="protein sequence ID" value="XBY66731.1"/>
    <property type="molecule type" value="Genomic_DNA"/>
</dbReference>
<dbReference type="GO" id="GO:0071111">
    <property type="term" value="F:cyclic-guanylate-specific phosphodiesterase activity"/>
    <property type="evidence" value="ECO:0007669"/>
    <property type="project" value="UniProtKB-EC"/>
</dbReference>
<dbReference type="AlphaFoldDB" id="A0AAU7YAE6"/>
<comment type="catalytic activity">
    <reaction evidence="5">
        <text>3',3'-c-di-GMP + H2O = 5'-phosphoguanylyl(3'-&gt;5')guanosine + H(+)</text>
        <dbReference type="Rhea" id="RHEA:24902"/>
        <dbReference type="ChEBI" id="CHEBI:15377"/>
        <dbReference type="ChEBI" id="CHEBI:15378"/>
        <dbReference type="ChEBI" id="CHEBI:58754"/>
        <dbReference type="ChEBI" id="CHEBI:58805"/>
        <dbReference type="EC" id="3.1.4.52"/>
    </reaction>
    <physiologicalReaction direction="left-to-right" evidence="5">
        <dbReference type="Rhea" id="RHEA:24903"/>
    </physiologicalReaction>
</comment>
<dbReference type="InterPro" id="IPR013767">
    <property type="entry name" value="PAS_fold"/>
</dbReference>
<evidence type="ECO:0000313" key="12">
    <source>
        <dbReference type="EMBL" id="XBY66731.1"/>
    </source>
</evidence>
<dbReference type="PROSITE" id="PS50112">
    <property type="entry name" value="PAS"/>
    <property type="match status" value="1"/>
</dbReference>
<dbReference type="GO" id="GO:0000160">
    <property type="term" value="P:phosphorelay signal transduction system"/>
    <property type="evidence" value="ECO:0007669"/>
    <property type="project" value="InterPro"/>
</dbReference>
<feature type="domain" description="GGDEF" evidence="11">
    <location>
        <begin position="296"/>
        <end position="429"/>
    </location>
</feature>
<reference evidence="12" key="1">
    <citation type="submission" date="2023-08" db="EMBL/GenBank/DDBJ databases">
        <title>Increased levels of nutrients transform a symbiont into a lethal pathobiont.</title>
        <authorList>
            <person name="Lachnit T."/>
            <person name="Ulrich L."/>
            <person name="Willmer F.M."/>
            <person name="Hasenbein T."/>
            <person name="Steiner L.X."/>
            <person name="Wolters M."/>
            <person name="Herbst E.M."/>
            <person name="Deines P."/>
        </authorList>
    </citation>
    <scope>NUCLEOTIDE SEQUENCE</scope>
    <source>
        <strain evidence="12">T3</strain>
    </source>
</reference>
<feature type="domain" description="Response regulatory" evidence="7">
    <location>
        <begin position="4"/>
        <end position="121"/>
    </location>
</feature>
<feature type="domain" description="PAC" evidence="9">
    <location>
        <begin position="212"/>
        <end position="264"/>
    </location>
</feature>
<dbReference type="SMART" id="SM00052">
    <property type="entry name" value="EAL"/>
    <property type="match status" value="1"/>
</dbReference>
<dbReference type="Gene3D" id="3.30.450.20">
    <property type="entry name" value="PAS domain"/>
    <property type="match status" value="1"/>
</dbReference>
<dbReference type="PROSITE" id="PS50887">
    <property type="entry name" value="GGDEF"/>
    <property type="match status" value="1"/>
</dbReference>
<dbReference type="InterPro" id="IPR011006">
    <property type="entry name" value="CheY-like_superfamily"/>
</dbReference>
<dbReference type="PROSITE" id="PS50883">
    <property type="entry name" value="EAL"/>
    <property type="match status" value="1"/>
</dbReference>
<dbReference type="SUPFAM" id="SSF55785">
    <property type="entry name" value="PYP-like sensor domain (PAS domain)"/>
    <property type="match status" value="1"/>
</dbReference>
<evidence type="ECO:0000259" key="10">
    <source>
        <dbReference type="PROSITE" id="PS50883"/>
    </source>
</evidence>
<dbReference type="PANTHER" id="PTHR44757">
    <property type="entry name" value="DIGUANYLATE CYCLASE DGCP"/>
    <property type="match status" value="1"/>
</dbReference>
<name>A0AAU7YAE6_9PSED</name>
<dbReference type="Gene3D" id="3.20.20.450">
    <property type="entry name" value="EAL domain"/>
    <property type="match status" value="1"/>
</dbReference>
<dbReference type="InterPro" id="IPR000014">
    <property type="entry name" value="PAS"/>
</dbReference>
<dbReference type="CDD" id="cd00130">
    <property type="entry name" value="PAS"/>
    <property type="match status" value="1"/>
</dbReference>
<protein>
    <recommendedName>
        <fullName evidence="3">cyclic-guanylate-specific phosphodiesterase</fullName>
        <ecNumber evidence="3">3.1.4.52</ecNumber>
    </recommendedName>
</protein>
<feature type="domain" description="EAL" evidence="10">
    <location>
        <begin position="438"/>
        <end position="692"/>
    </location>
</feature>
<dbReference type="Pfam" id="PF00072">
    <property type="entry name" value="Response_reg"/>
    <property type="match status" value="1"/>
</dbReference>
<organism evidence="12">
    <name type="scientific">Pseudomonas solani</name>
    <dbReference type="NCBI Taxonomy" id="2731552"/>
    <lineage>
        <taxon>Bacteria</taxon>
        <taxon>Pseudomonadati</taxon>
        <taxon>Pseudomonadota</taxon>
        <taxon>Gammaproteobacteria</taxon>
        <taxon>Pseudomonadales</taxon>
        <taxon>Pseudomonadaceae</taxon>
        <taxon>Pseudomonas</taxon>
    </lineage>
</organism>
<dbReference type="RefSeq" id="WP_350448467.1">
    <property type="nucleotide sequence ID" value="NZ_CP158373.1"/>
</dbReference>
<evidence type="ECO:0000256" key="3">
    <source>
        <dbReference type="ARBA" id="ARBA00012282"/>
    </source>
</evidence>
<dbReference type="Gene3D" id="3.30.70.270">
    <property type="match status" value="1"/>
</dbReference>
<dbReference type="PROSITE" id="PS50113">
    <property type="entry name" value="PAC"/>
    <property type="match status" value="1"/>
</dbReference>
<accession>A0AAU7YAE6</accession>
<evidence type="ECO:0000256" key="4">
    <source>
        <dbReference type="ARBA" id="ARBA00022636"/>
    </source>
</evidence>
<keyword evidence="6" id="KW-0597">Phosphoprotein</keyword>
<sequence length="694" mass="75487">MTYRVLIVTADADDCTGLQGVLGEATDGPFSSEQVRSLSAALARMQSGGIDAVLLDLELPDSQGIETFKRLFALAPQVPIMTLCVPEDEALALQAQECGAQGYLLKGLLASYLVAQSLRHIIQCRALETHLGLERARAEITLNSISDAVIGTDLQGNVDYLNNAAEHMTGWLRDEARGQPIDQVMPLIDGETAVAAVNPVGLVLQQNQPMGMTAGTVLVRRDGSNVAIEDSAAPIVDRGGQISGAVVVFHDVSESRAMAMRMAYLAQHDSLTNLPNRVLLNDRIAQAISLAERSGNAIALMFLDLDHFKYINDSLGHAAGDQLLQAVAQRLSACVRSSDTVSRNGGDEFVVLLAEGRDMQDASVTAQKIIAALAAPYAIDQHELHMTCSIGISVYPADADSAQVLLKNADTAMYHAKETGRNNYQFFKHAMNVRAVERQVIESSLWQALERQEFSLHYQPKFNLKSGAITGAEALLRWQHPQWGITLPERFVAVAEECGLIVPLGRWVLREACRQARHWQEQGLELDSIAVNICALEFRHADFVAGVQLILAETGLSPACLQLEITESVLMRDADASAAILCQLKAIGVQLAVDDFGTGYSSLSYLLKFPIDVLKIDKSFVHAISARNGNGIIVSAVIAMGASLRYQVVAEGVENHAQLAFLRDEQCHEGQGYLFSHGLENWQFARLLRTRKVS</sequence>
<dbReference type="Gene3D" id="3.40.50.2300">
    <property type="match status" value="1"/>
</dbReference>
<evidence type="ECO:0000259" key="7">
    <source>
        <dbReference type="PROSITE" id="PS50110"/>
    </source>
</evidence>
<evidence type="ECO:0000256" key="2">
    <source>
        <dbReference type="ARBA" id="ARBA00004533"/>
    </source>
</evidence>
<dbReference type="InterPro" id="IPR001789">
    <property type="entry name" value="Sig_transdc_resp-reg_receiver"/>
</dbReference>
<feature type="domain" description="PAS" evidence="8">
    <location>
        <begin position="134"/>
        <end position="207"/>
    </location>
</feature>
<dbReference type="Pfam" id="PF00990">
    <property type="entry name" value="GGDEF"/>
    <property type="match status" value="1"/>
</dbReference>
<dbReference type="GO" id="GO:0005886">
    <property type="term" value="C:plasma membrane"/>
    <property type="evidence" value="ECO:0007669"/>
    <property type="project" value="UniProtKB-SubCell"/>
</dbReference>
<dbReference type="SMART" id="SM00091">
    <property type="entry name" value="PAS"/>
    <property type="match status" value="1"/>
</dbReference>